<feature type="domain" description="Cyclin C-terminal" evidence="8">
    <location>
        <begin position="518"/>
        <end position="636"/>
    </location>
</feature>
<reference evidence="9" key="1">
    <citation type="journal article" date="2019" name="Plant J.">
        <title>Chlorella vulgaris genome assembly and annotation reveals the molecular basis for metabolic acclimation to high light conditions.</title>
        <authorList>
            <person name="Cecchin M."/>
            <person name="Marcolungo L."/>
            <person name="Rossato M."/>
            <person name="Girolomoni L."/>
            <person name="Cosentino E."/>
            <person name="Cuine S."/>
            <person name="Li-Beisson Y."/>
            <person name="Delledonne M."/>
            <person name="Ballottari M."/>
        </authorList>
    </citation>
    <scope>NUCLEOTIDE SEQUENCE</scope>
    <source>
        <strain evidence="9">211/11P</strain>
    </source>
</reference>
<dbReference type="OrthoDB" id="504708at2759"/>
<evidence type="ECO:0000259" key="7">
    <source>
        <dbReference type="SMART" id="SM00385"/>
    </source>
</evidence>
<gene>
    <name evidence="9" type="ORF">D9Q98_000458</name>
</gene>
<dbReference type="CDD" id="cd10919">
    <property type="entry name" value="CE4_CDA_like"/>
    <property type="match status" value="1"/>
</dbReference>
<dbReference type="Gene3D" id="1.10.472.10">
    <property type="entry name" value="Cyclin-like"/>
    <property type="match status" value="2"/>
</dbReference>
<feature type="compositionally biased region" description="Low complexity" evidence="5">
    <location>
        <begin position="671"/>
        <end position="686"/>
    </location>
</feature>
<accession>A0A9D4TYF8</accession>
<dbReference type="SUPFAM" id="SSF47954">
    <property type="entry name" value="Cyclin-like"/>
    <property type="match status" value="2"/>
</dbReference>
<dbReference type="AlphaFoldDB" id="A0A9D4TYF8"/>
<dbReference type="GO" id="GO:0005975">
    <property type="term" value="P:carbohydrate metabolic process"/>
    <property type="evidence" value="ECO:0007669"/>
    <property type="project" value="InterPro"/>
</dbReference>
<name>A0A9D4TYF8_CHLVU</name>
<dbReference type="InterPro" id="IPR013763">
    <property type="entry name" value="Cyclin-like_dom"/>
</dbReference>
<proteinExistence type="inferred from homology"/>
<feature type="region of interest" description="Disordered" evidence="5">
    <location>
        <begin position="658"/>
        <end position="717"/>
    </location>
</feature>
<dbReference type="SMART" id="SM01332">
    <property type="entry name" value="Cyclin_C"/>
    <property type="match status" value="1"/>
</dbReference>
<protein>
    <recommendedName>
        <fullName evidence="11">NodB homology domain-containing protein</fullName>
    </recommendedName>
</protein>
<evidence type="ECO:0000256" key="5">
    <source>
        <dbReference type="SAM" id="MobiDB-lite"/>
    </source>
</evidence>
<dbReference type="InterPro" id="IPR052740">
    <property type="entry name" value="CE4"/>
</dbReference>
<feature type="domain" description="Cyclin-like" evidence="7">
    <location>
        <begin position="522"/>
        <end position="610"/>
    </location>
</feature>
<reference evidence="9" key="2">
    <citation type="submission" date="2020-11" db="EMBL/GenBank/DDBJ databases">
        <authorList>
            <person name="Cecchin M."/>
            <person name="Marcolungo L."/>
            <person name="Rossato M."/>
            <person name="Girolomoni L."/>
            <person name="Cosentino E."/>
            <person name="Cuine S."/>
            <person name="Li-Beisson Y."/>
            <person name="Delledonne M."/>
            <person name="Ballottari M."/>
        </authorList>
    </citation>
    <scope>NUCLEOTIDE SEQUENCE</scope>
    <source>
        <strain evidence="9">211/11P</strain>
        <tissue evidence="9">Whole cell</tissue>
    </source>
</reference>
<dbReference type="PANTHER" id="PTHR45985">
    <property type="match status" value="1"/>
</dbReference>
<comment type="similarity">
    <text evidence="4">Belongs to the cyclin family.</text>
</comment>
<evidence type="ECO:0000256" key="4">
    <source>
        <dbReference type="RuleBase" id="RU000383"/>
    </source>
</evidence>
<keyword evidence="3" id="KW-0131">Cell cycle</keyword>
<comment type="caution">
    <text evidence="9">The sequence shown here is derived from an EMBL/GenBank/DDBJ whole genome shotgun (WGS) entry which is preliminary data.</text>
</comment>
<dbReference type="Pfam" id="PF00134">
    <property type="entry name" value="Cyclin_N"/>
    <property type="match status" value="1"/>
</dbReference>
<keyword evidence="1" id="KW-0132">Cell division</keyword>
<dbReference type="GO" id="GO:0051301">
    <property type="term" value="P:cell division"/>
    <property type="evidence" value="ECO:0007669"/>
    <property type="project" value="UniProtKB-KW"/>
</dbReference>
<dbReference type="Gene3D" id="3.20.20.370">
    <property type="entry name" value="Glycoside hydrolase/deacetylase"/>
    <property type="match status" value="1"/>
</dbReference>
<evidence type="ECO:0000256" key="6">
    <source>
        <dbReference type="SAM" id="SignalP"/>
    </source>
</evidence>
<evidence type="ECO:0000256" key="1">
    <source>
        <dbReference type="ARBA" id="ARBA00022618"/>
    </source>
</evidence>
<keyword evidence="10" id="KW-1185">Reference proteome</keyword>
<feature type="signal peptide" evidence="6">
    <location>
        <begin position="1"/>
        <end position="19"/>
    </location>
</feature>
<dbReference type="InterPro" id="IPR048258">
    <property type="entry name" value="Cyclins_cyclin-box"/>
</dbReference>
<dbReference type="Pfam" id="PF02984">
    <property type="entry name" value="Cyclin_C"/>
    <property type="match status" value="1"/>
</dbReference>
<dbReference type="InterPro" id="IPR036915">
    <property type="entry name" value="Cyclin-like_sf"/>
</dbReference>
<evidence type="ECO:0008006" key="11">
    <source>
        <dbReference type="Google" id="ProtNLM"/>
    </source>
</evidence>
<dbReference type="SUPFAM" id="SSF88713">
    <property type="entry name" value="Glycoside hydrolase/deacetylase"/>
    <property type="match status" value="1"/>
</dbReference>
<evidence type="ECO:0000313" key="9">
    <source>
        <dbReference type="EMBL" id="KAI3438015.1"/>
    </source>
</evidence>
<feature type="domain" description="Cyclin-like" evidence="7">
    <location>
        <begin position="415"/>
        <end position="508"/>
    </location>
</feature>
<dbReference type="InterPro" id="IPR004367">
    <property type="entry name" value="Cyclin_C-dom"/>
</dbReference>
<evidence type="ECO:0000256" key="3">
    <source>
        <dbReference type="ARBA" id="ARBA00023306"/>
    </source>
</evidence>
<dbReference type="PROSITE" id="PS00292">
    <property type="entry name" value="CYCLINS"/>
    <property type="match status" value="1"/>
</dbReference>
<dbReference type="InterPro" id="IPR011330">
    <property type="entry name" value="Glyco_hydro/deAcase_b/a-brl"/>
</dbReference>
<dbReference type="EMBL" id="SIDB01000001">
    <property type="protein sequence ID" value="KAI3438015.1"/>
    <property type="molecule type" value="Genomic_DNA"/>
</dbReference>
<dbReference type="Proteomes" id="UP001055712">
    <property type="component" value="Unassembled WGS sequence"/>
</dbReference>
<keyword evidence="2 4" id="KW-0195">Cyclin</keyword>
<feature type="chain" id="PRO_5039433750" description="NodB homology domain-containing protein" evidence="6">
    <location>
        <begin position="20"/>
        <end position="717"/>
    </location>
</feature>
<keyword evidence="6" id="KW-0732">Signal</keyword>
<dbReference type="PANTHER" id="PTHR45985:SF3">
    <property type="entry name" value="CHITIN DEACETYLASE-LIKE 4"/>
    <property type="match status" value="1"/>
</dbReference>
<dbReference type="InterPro" id="IPR006671">
    <property type="entry name" value="Cyclin_N"/>
</dbReference>
<evidence type="ECO:0000259" key="8">
    <source>
        <dbReference type="SMART" id="SM01332"/>
    </source>
</evidence>
<sequence>MQVLAGLLLLLAASQAVRAFPCSPADLESCPVPPGDLPIGQVPQFITITWDDAIEPLGYSIVQKVTSGFTQRNTCPIPSTYFVSITNTIVAAVQALYIQGNEIATHTYHHIGNPDAEEILSCRDWLVNATGIPQNKINGFRAPFLLHNAEVRQTLQDNGFLYDSSIPDTVPSQISPDVQHRGWPYLMDAGIPQNCSTGSCSPSEQYATLWELPLWAVMDANLSPIASMDPPGDAYENFKRELDWRLAGNRAPLGLFFHAGLQSQPDRIAELRRFIEYALTLPDVWFATNQQVLAWMQNPVAAADVESLLACDRPTDISADVGPTEVLGRLLAKDLASALSSCRGLEALKEAAWRAACFRRWSEWSEIASEPATQWRRQYELLSLREAEAGCLPSVDAVRKVQQTVTERHRSILVEWLCEVSFDWQLDSSVVFKAVAYLDHYLSQHAVVELHRFQLLGLACLRAAMGDARKPTALNDQDKRLDPQNFAHISDNTYSTLEVEAQTKMIVDMIPDKLVKAPNPKMFLRSFWYRAMLKNVVQPDEMHIYTLASFLLQLALLDLESSGFAPSLLAAAALSTCFGLYGKPSWPLTLQQFGSYVEADLQPCKALLAKIQLSQVAEQLRPLWRNMHEQHLYPEFDPEWRHAMLIFACASRLAPMPPPGAHKASPARTCSSGGTSSSSLSLVSTGSDHDSDGSVTRISPGGNSPPQLVATPGILVD</sequence>
<evidence type="ECO:0000256" key="2">
    <source>
        <dbReference type="ARBA" id="ARBA00023127"/>
    </source>
</evidence>
<dbReference type="SMART" id="SM00385">
    <property type="entry name" value="CYCLIN"/>
    <property type="match status" value="2"/>
</dbReference>
<evidence type="ECO:0000313" key="10">
    <source>
        <dbReference type="Proteomes" id="UP001055712"/>
    </source>
</evidence>
<feature type="compositionally biased region" description="Polar residues" evidence="5">
    <location>
        <begin position="693"/>
        <end position="706"/>
    </location>
</feature>
<organism evidence="9 10">
    <name type="scientific">Chlorella vulgaris</name>
    <name type="common">Green alga</name>
    <dbReference type="NCBI Taxonomy" id="3077"/>
    <lineage>
        <taxon>Eukaryota</taxon>
        <taxon>Viridiplantae</taxon>
        <taxon>Chlorophyta</taxon>
        <taxon>core chlorophytes</taxon>
        <taxon>Trebouxiophyceae</taxon>
        <taxon>Chlorellales</taxon>
        <taxon>Chlorellaceae</taxon>
        <taxon>Chlorella clade</taxon>
        <taxon>Chlorella</taxon>
    </lineage>
</organism>